<dbReference type="AlphaFoldDB" id="A0A5C6M4D1"/>
<sequence>MLQPWFLDIDHTMQLHRSLIETYGGVEGIRDVGLLHSALAMPQASFGGEFLHRDLFEMAAAYLYHIVQNHPFIDGNKRTGAAAAIIFLSMNDMELIVEEEALVDLVLQVACGAVGKQEVAAFMRTHVQPGRSAEDS</sequence>
<evidence type="ECO:0000313" key="2">
    <source>
        <dbReference type="EMBL" id="TWW09053.1"/>
    </source>
</evidence>
<dbReference type="Gene3D" id="1.20.120.1870">
    <property type="entry name" value="Fic/DOC protein, Fido domain"/>
    <property type="match status" value="1"/>
</dbReference>
<organism evidence="2 3">
    <name type="scientific">Planctomyces bekefii</name>
    <dbReference type="NCBI Taxonomy" id="1653850"/>
    <lineage>
        <taxon>Bacteria</taxon>
        <taxon>Pseudomonadati</taxon>
        <taxon>Planctomycetota</taxon>
        <taxon>Planctomycetia</taxon>
        <taxon>Planctomycetales</taxon>
        <taxon>Planctomycetaceae</taxon>
        <taxon>Planctomyces</taxon>
    </lineage>
</organism>
<dbReference type="InterPro" id="IPR036597">
    <property type="entry name" value="Fido-like_dom_sf"/>
</dbReference>
<reference evidence="2 3" key="1">
    <citation type="submission" date="2019-08" db="EMBL/GenBank/DDBJ databases">
        <title>100 year-old enigma solved: identification of Planctomyces bekefii, the type genus and species of the phylum Planctomycetes.</title>
        <authorList>
            <person name="Svetlana D.N."/>
            <person name="Overmann J."/>
        </authorList>
    </citation>
    <scope>NUCLEOTIDE SEQUENCE [LARGE SCALE GENOMIC DNA]</scope>
    <source>
        <strain evidence="2">Phe10_nw2017</strain>
    </source>
</reference>
<accession>A0A5C6M4D1</accession>
<dbReference type="Proteomes" id="UP000321083">
    <property type="component" value="Unassembled WGS sequence"/>
</dbReference>
<evidence type="ECO:0000259" key="1">
    <source>
        <dbReference type="PROSITE" id="PS51459"/>
    </source>
</evidence>
<dbReference type="PIRSF" id="PIRSF018297">
    <property type="entry name" value="Doc"/>
    <property type="match status" value="1"/>
</dbReference>
<name>A0A5C6M4D1_9PLAN</name>
<dbReference type="EMBL" id="SRHE01000405">
    <property type="protein sequence ID" value="TWW09053.1"/>
    <property type="molecule type" value="Genomic_DNA"/>
</dbReference>
<dbReference type="NCBIfam" id="TIGR01550">
    <property type="entry name" value="DOC_P1"/>
    <property type="match status" value="1"/>
</dbReference>
<gene>
    <name evidence="2" type="primary">doc</name>
    <name evidence="2" type="ORF">E3A20_18170</name>
</gene>
<comment type="caution">
    <text evidence="2">The sequence shown here is derived from an EMBL/GenBank/DDBJ whole genome shotgun (WGS) entry which is preliminary data.</text>
</comment>
<protein>
    <submittedName>
        <fullName evidence="2">Death-on-curing protein</fullName>
    </submittedName>
</protein>
<feature type="domain" description="Fido" evidence="1">
    <location>
        <begin position="7"/>
        <end position="125"/>
    </location>
</feature>
<keyword evidence="3" id="KW-1185">Reference proteome</keyword>
<reference evidence="2 3" key="2">
    <citation type="submission" date="2019-08" db="EMBL/GenBank/DDBJ databases">
        <authorList>
            <person name="Henke P."/>
        </authorList>
    </citation>
    <scope>NUCLEOTIDE SEQUENCE [LARGE SCALE GENOMIC DNA]</scope>
    <source>
        <strain evidence="2">Phe10_nw2017</strain>
    </source>
</reference>
<dbReference type="PANTHER" id="PTHR39426">
    <property type="entry name" value="HOMOLOGY TO DEATH-ON-CURING PROTEIN OF PHAGE P1"/>
    <property type="match status" value="1"/>
</dbReference>
<evidence type="ECO:0000313" key="3">
    <source>
        <dbReference type="Proteomes" id="UP000321083"/>
    </source>
</evidence>
<dbReference type="PANTHER" id="PTHR39426:SF1">
    <property type="entry name" value="HOMOLOGY TO DEATH-ON-CURING PROTEIN OF PHAGE P1"/>
    <property type="match status" value="1"/>
</dbReference>
<dbReference type="InterPro" id="IPR003812">
    <property type="entry name" value="Fido"/>
</dbReference>
<proteinExistence type="predicted"/>
<dbReference type="Pfam" id="PF02661">
    <property type="entry name" value="Fic"/>
    <property type="match status" value="1"/>
</dbReference>
<dbReference type="GO" id="GO:0016301">
    <property type="term" value="F:kinase activity"/>
    <property type="evidence" value="ECO:0007669"/>
    <property type="project" value="InterPro"/>
</dbReference>
<dbReference type="InterPro" id="IPR006440">
    <property type="entry name" value="Doc"/>
</dbReference>
<dbReference type="PROSITE" id="PS51459">
    <property type="entry name" value="FIDO"/>
    <property type="match status" value="1"/>
</dbReference>
<dbReference type="SUPFAM" id="SSF140931">
    <property type="entry name" value="Fic-like"/>
    <property type="match status" value="1"/>
</dbReference>
<dbReference type="InterPro" id="IPR053737">
    <property type="entry name" value="Type_II_TA_Toxin"/>
</dbReference>